<protein>
    <submittedName>
        <fullName evidence="10">Iron(III) transport system permease protein</fullName>
    </submittedName>
</protein>
<keyword evidence="3" id="KW-1003">Cell membrane</keyword>
<reference evidence="10 11" key="1">
    <citation type="submission" date="2019-03" db="EMBL/GenBank/DDBJ databases">
        <title>Genomic Encyclopedia of Type Strains, Phase IV (KMG-IV): sequencing the most valuable type-strain genomes for metagenomic binning, comparative biology and taxonomic classification.</title>
        <authorList>
            <person name="Goeker M."/>
        </authorList>
    </citation>
    <scope>NUCLEOTIDE SEQUENCE [LARGE SCALE GENOMIC DNA]</scope>
    <source>
        <strain evidence="10 11">DSM 101</strain>
    </source>
</reference>
<feature type="transmembrane region" description="Helical" evidence="8">
    <location>
        <begin position="308"/>
        <end position="331"/>
    </location>
</feature>
<dbReference type="CDD" id="cd06261">
    <property type="entry name" value="TM_PBP2"/>
    <property type="match status" value="2"/>
</dbReference>
<dbReference type="GO" id="GO:0055085">
    <property type="term" value="P:transmembrane transport"/>
    <property type="evidence" value="ECO:0007669"/>
    <property type="project" value="InterPro"/>
</dbReference>
<keyword evidence="4" id="KW-0997">Cell inner membrane</keyword>
<dbReference type="SUPFAM" id="SSF161098">
    <property type="entry name" value="MetI-like"/>
    <property type="match status" value="2"/>
</dbReference>
<feature type="transmembrane region" description="Helical" evidence="8">
    <location>
        <begin position="261"/>
        <end position="280"/>
    </location>
</feature>
<dbReference type="InterPro" id="IPR000515">
    <property type="entry name" value="MetI-like"/>
</dbReference>
<keyword evidence="7 8" id="KW-0472">Membrane</keyword>
<dbReference type="Gene3D" id="1.10.3720.10">
    <property type="entry name" value="MetI-like"/>
    <property type="match status" value="2"/>
</dbReference>
<feature type="transmembrane region" description="Helical" evidence="8">
    <location>
        <begin position="18"/>
        <end position="39"/>
    </location>
</feature>
<dbReference type="PANTHER" id="PTHR43357">
    <property type="entry name" value="INNER MEMBRANE ABC TRANSPORTER PERMEASE PROTEIN YDCV"/>
    <property type="match status" value="1"/>
</dbReference>
<dbReference type="Proteomes" id="UP000295030">
    <property type="component" value="Unassembled WGS sequence"/>
</dbReference>
<organism evidence="10 11">
    <name type="scientific">Ancylobacter aquaticus</name>
    <dbReference type="NCBI Taxonomy" id="100"/>
    <lineage>
        <taxon>Bacteria</taxon>
        <taxon>Pseudomonadati</taxon>
        <taxon>Pseudomonadota</taxon>
        <taxon>Alphaproteobacteria</taxon>
        <taxon>Hyphomicrobiales</taxon>
        <taxon>Xanthobacteraceae</taxon>
        <taxon>Ancylobacter</taxon>
    </lineage>
</organism>
<dbReference type="OrthoDB" id="9809681at2"/>
<feature type="transmembrane region" description="Helical" evidence="8">
    <location>
        <begin position="109"/>
        <end position="130"/>
    </location>
</feature>
<keyword evidence="2 8" id="KW-0813">Transport</keyword>
<dbReference type="PANTHER" id="PTHR43357:SF4">
    <property type="entry name" value="INNER MEMBRANE ABC TRANSPORTER PERMEASE PROTEIN YDCV"/>
    <property type="match status" value="1"/>
</dbReference>
<dbReference type="Pfam" id="PF00528">
    <property type="entry name" value="BPD_transp_1"/>
    <property type="match status" value="2"/>
</dbReference>
<feature type="transmembrane region" description="Helical" evidence="8">
    <location>
        <begin position="75"/>
        <end position="97"/>
    </location>
</feature>
<evidence type="ECO:0000256" key="7">
    <source>
        <dbReference type="ARBA" id="ARBA00023136"/>
    </source>
</evidence>
<proteinExistence type="inferred from homology"/>
<dbReference type="PROSITE" id="PS50928">
    <property type="entry name" value="ABC_TM1"/>
    <property type="match status" value="2"/>
</dbReference>
<evidence type="ECO:0000256" key="1">
    <source>
        <dbReference type="ARBA" id="ARBA00004429"/>
    </source>
</evidence>
<evidence type="ECO:0000313" key="10">
    <source>
        <dbReference type="EMBL" id="TCK29175.1"/>
    </source>
</evidence>
<keyword evidence="11" id="KW-1185">Reference proteome</keyword>
<dbReference type="InterPro" id="IPR035906">
    <property type="entry name" value="MetI-like_sf"/>
</dbReference>
<accession>A0A4R1I611</accession>
<dbReference type="EMBL" id="SMFY01000002">
    <property type="protein sequence ID" value="TCK29175.1"/>
    <property type="molecule type" value="Genomic_DNA"/>
</dbReference>
<keyword evidence="6 8" id="KW-1133">Transmembrane helix</keyword>
<comment type="similarity">
    <text evidence="8">Belongs to the binding-protein-dependent transport system permease family.</text>
</comment>
<feature type="transmembrane region" description="Helical" evidence="8">
    <location>
        <begin position="438"/>
        <end position="461"/>
    </location>
</feature>
<gene>
    <name evidence="10" type="ORF">EV667_3196</name>
</gene>
<feature type="transmembrane region" description="Helical" evidence="8">
    <location>
        <begin position="481"/>
        <end position="504"/>
    </location>
</feature>
<evidence type="ECO:0000256" key="8">
    <source>
        <dbReference type="RuleBase" id="RU363032"/>
    </source>
</evidence>
<evidence type="ECO:0000313" key="11">
    <source>
        <dbReference type="Proteomes" id="UP000295030"/>
    </source>
</evidence>
<comment type="subcellular location">
    <subcellularLocation>
        <location evidence="1">Cell inner membrane</location>
        <topology evidence="1">Multi-pass membrane protein</topology>
    </subcellularLocation>
    <subcellularLocation>
        <location evidence="8">Cell membrane</location>
        <topology evidence="8">Multi-pass membrane protein</topology>
    </subcellularLocation>
</comment>
<feature type="domain" description="ABC transmembrane type-1" evidence="9">
    <location>
        <begin position="71"/>
        <end position="279"/>
    </location>
</feature>
<feature type="transmembrane region" description="Helical" evidence="8">
    <location>
        <begin position="539"/>
        <end position="560"/>
    </location>
</feature>
<evidence type="ECO:0000256" key="4">
    <source>
        <dbReference type="ARBA" id="ARBA00022519"/>
    </source>
</evidence>
<evidence type="ECO:0000256" key="3">
    <source>
        <dbReference type="ARBA" id="ARBA00022475"/>
    </source>
</evidence>
<evidence type="ECO:0000259" key="9">
    <source>
        <dbReference type="PROSITE" id="PS50928"/>
    </source>
</evidence>
<dbReference type="GO" id="GO:0005886">
    <property type="term" value="C:plasma membrane"/>
    <property type="evidence" value="ECO:0007669"/>
    <property type="project" value="UniProtKB-SubCell"/>
</dbReference>
<feature type="transmembrane region" description="Helical" evidence="8">
    <location>
        <begin position="402"/>
        <end position="426"/>
    </location>
</feature>
<comment type="caution">
    <text evidence="10">The sequence shown here is derived from an EMBL/GenBank/DDBJ whole genome shotgun (WGS) entry which is preliminary data.</text>
</comment>
<evidence type="ECO:0000256" key="5">
    <source>
        <dbReference type="ARBA" id="ARBA00022692"/>
    </source>
</evidence>
<feature type="domain" description="ABC transmembrane type-1" evidence="9">
    <location>
        <begin position="365"/>
        <end position="560"/>
    </location>
</feature>
<evidence type="ECO:0000256" key="2">
    <source>
        <dbReference type="ARBA" id="ARBA00022448"/>
    </source>
</evidence>
<feature type="transmembrane region" description="Helical" evidence="8">
    <location>
        <begin position="150"/>
        <end position="179"/>
    </location>
</feature>
<evidence type="ECO:0000256" key="6">
    <source>
        <dbReference type="ARBA" id="ARBA00022989"/>
    </source>
</evidence>
<feature type="transmembrane region" description="Helical" evidence="8">
    <location>
        <begin position="365"/>
        <end position="390"/>
    </location>
</feature>
<dbReference type="AlphaFoldDB" id="A0A4R1I611"/>
<dbReference type="RefSeq" id="WP_131836243.1">
    <property type="nucleotide sequence ID" value="NZ_SMFY01000002.1"/>
</dbReference>
<sequence>MNVSLVNRLKGGLSFQQIVAYAALLVVVLLVAYPMAFLVEVALRVSEPNAEARYGLDNFALIFTSRNLDTIFNTIFLAVVSTAIAIPCGFLAAWIVYRTDIPGKRFFERLMVIPYYVTPLVPALAWLALAAPQSGLINQIATRLGHEGPLINITSLVGIAVVMAFTGAAVAFAIMGAAMQLLNPALEECSQVFGASKRQTLWRITIPLMRPAILSATIFVLAEGLGAFAEPLILGATENVQTISTRIYLLAGSYPPAYGEAAALGISLLLIVIPLMFVYFRLLDNRDFATVTGKAYRMARIETGRSRMGLFSLVMLYVFVAVILPVLMLVVNSLQRLSTVYFSTSVWTFDNYVKVLSSADHWGSIVNSLILGVSTATTGLLLMGFVVWVIYRSPLPPRIGRFVEYAVMVPVAIPRLVFAFGLLWAWLQFPGKMYGTLWLLWLAYLTVFLPLGVRAIASVVFQLDKSLEEAARVTGASRFYFLRTVTIPLLKPGLIATWTLLFIVSVRELGASVLLVGPNSKVISPSIVEAYQVIGREQAATLAVIQLVVLLLALMVMLRFTRTEVR</sequence>
<name>A0A4R1I611_ANCAQ</name>
<keyword evidence="5 8" id="KW-0812">Transmembrane</keyword>